<gene>
    <name evidence="2" type="ORF">GCM10023149_45130</name>
</gene>
<dbReference type="RefSeq" id="WP_345213459.1">
    <property type="nucleotide sequence ID" value="NZ_BAABFT010000017.1"/>
</dbReference>
<name>A0ABP8HA73_9SPHI</name>
<reference evidence="3" key="1">
    <citation type="journal article" date="2019" name="Int. J. Syst. Evol. Microbiol.">
        <title>The Global Catalogue of Microorganisms (GCM) 10K type strain sequencing project: providing services to taxonomists for standard genome sequencing and annotation.</title>
        <authorList>
            <consortium name="The Broad Institute Genomics Platform"/>
            <consortium name="The Broad Institute Genome Sequencing Center for Infectious Disease"/>
            <person name="Wu L."/>
            <person name="Ma J."/>
        </authorList>
    </citation>
    <scope>NUCLEOTIDE SEQUENCE [LARGE SCALE GENOMIC DNA]</scope>
    <source>
        <strain evidence="3">JCM 17705</strain>
    </source>
</reference>
<comment type="caution">
    <text evidence="2">The sequence shown here is derived from an EMBL/GenBank/DDBJ whole genome shotgun (WGS) entry which is preliminary data.</text>
</comment>
<keyword evidence="1" id="KW-0732">Signal</keyword>
<proteinExistence type="predicted"/>
<evidence type="ECO:0000313" key="3">
    <source>
        <dbReference type="Proteomes" id="UP001500582"/>
    </source>
</evidence>
<protein>
    <submittedName>
        <fullName evidence="2">Uncharacterized protein</fullName>
    </submittedName>
</protein>
<feature type="signal peptide" evidence="1">
    <location>
        <begin position="1"/>
        <end position="22"/>
    </location>
</feature>
<keyword evidence="3" id="KW-1185">Reference proteome</keyword>
<accession>A0ABP8HA73</accession>
<dbReference type="EMBL" id="BAABFT010000017">
    <property type="protein sequence ID" value="GAA4336410.1"/>
    <property type="molecule type" value="Genomic_DNA"/>
</dbReference>
<organism evidence="2 3">
    <name type="scientific">Mucilaginibacter gynuensis</name>
    <dbReference type="NCBI Taxonomy" id="1302236"/>
    <lineage>
        <taxon>Bacteria</taxon>
        <taxon>Pseudomonadati</taxon>
        <taxon>Bacteroidota</taxon>
        <taxon>Sphingobacteriia</taxon>
        <taxon>Sphingobacteriales</taxon>
        <taxon>Sphingobacteriaceae</taxon>
        <taxon>Mucilaginibacter</taxon>
    </lineage>
</organism>
<dbReference type="Proteomes" id="UP001500582">
    <property type="component" value="Unassembled WGS sequence"/>
</dbReference>
<evidence type="ECO:0000313" key="2">
    <source>
        <dbReference type="EMBL" id="GAA4336410.1"/>
    </source>
</evidence>
<evidence type="ECO:0000256" key="1">
    <source>
        <dbReference type="SAM" id="SignalP"/>
    </source>
</evidence>
<sequence length="146" mass="16726">MRIRLILTLTISITMLLGLAKATTTEKPIPRNIKLIAVLKDKKGNELGKVYIEDFKKDVFKKLLITKRRNGKTDTLYFIDNYVFKNSKGVDITFDAKTFNGYKIEWIKDDALQLFGIGKGANGASDPVIIAWRYKKKVFEVFFESP</sequence>
<feature type="chain" id="PRO_5047124478" evidence="1">
    <location>
        <begin position="23"/>
        <end position="146"/>
    </location>
</feature>